<evidence type="ECO:0000256" key="1">
    <source>
        <dbReference type="SAM" id="Phobius"/>
    </source>
</evidence>
<proteinExistence type="predicted"/>
<feature type="transmembrane region" description="Helical" evidence="1">
    <location>
        <begin position="28"/>
        <end position="51"/>
    </location>
</feature>
<accession>A0A6A5TVM1</accession>
<evidence type="ECO:0000313" key="3">
    <source>
        <dbReference type="Proteomes" id="UP000800035"/>
    </source>
</evidence>
<dbReference type="OrthoDB" id="2896006at2759"/>
<reference evidence="2" key="1">
    <citation type="journal article" date="2020" name="Stud. Mycol.">
        <title>101 Dothideomycetes genomes: a test case for predicting lifestyles and emergence of pathogens.</title>
        <authorList>
            <person name="Haridas S."/>
            <person name="Albert R."/>
            <person name="Binder M."/>
            <person name="Bloem J."/>
            <person name="Labutti K."/>
            <person name="Salamov A."/>
            <person name="Andreopoulos B."/>
            <person name="Baker S."/>
            <person name="Barry K."/>
            <person name="Bills G."/>
            <person name="Bluhm B."/>
            <person name="Cannon C."/>
            <person name="Castanera R."/>
            <person name="Culley D."/>
            <person name="Daum C."/>
            <person name="Ezra D."/>
            <person name="Gonzalez J."/>
            <person name="Henrissat B."/>
            <person name="Kuo A."/>
            <person name="Liang C."/>
            <person name="Lipzen A."/>
            <person name="Lutzoni F."/>
            <person name="Magnuson J."/>
            <person name="Mondo S."/>
            <person name="Nolan M."/>
            <person name="Ohm R."/>
            <person name="Pangilinan J."/>
            <person name="Park H.-J."/>
            <person name="Ramirez L."/>
            <person name="Alfaro M."/>
            <person name="Sun H."/>
            <person name="Tritt A."/>
            <person name="Yoshinaga Y."/>
            <person name="Zwiers L.-H."/>
            <person name="Turgeon B."/>
            <person name="Goodwin S."/>
            <person name="Spatafora J."/>
            <person name="Crous P."/>
            <person name="Grigoriev I."/>
        </authorList>
    </citation>
    <scope>NUCLEOTIDE SEQUENCE</scope>
    <source>
        <strain evidence="2">CBS 675.92</strain>
    </source>
</reference>
<feature type="transmembrane region" description="Helical" evidence="1">
    <location>
        <begin position="244"/>
        <end position="267"/>
    </location>
</feature>
<feature type="transmembrane region" description="Helical" evidence="1">
    <location>
        <begin position="128"/>
        <end position="148"/>
    </location>
</feature>
<evidence type="ECO:0000313" key="2">
    <source>
        <dbReference type="EMBL" id="KAF1956963.1"/>
    </source>
</evidence>
<keyword evidence="3" id="KW-1185">Reference proteome</keyword>
<dbReference type="AlphaFoldDB" id="A0A6A5TVM1"/>
<feature type="transmembrane region" description="Helical" evidence="1">
    <location>
        <begin position="154"/>
        <end position="175"/>
    </location>
</feature>
<feature type="transmembrane region" description="Helical" evidence="1">
    <location>
        <begin position="196"/>
        <end position="224"/>
    </location>
</feature>
<protein>
    <submittedName>
        <fullName evidence="2">Uncharacterized protein</fullName>
    </submittedName>
</protein>
<keyword evidence="1" id="KW-0472">Membrane</keyword>
<keyword evidence="1" id="KW-0812">Transmembrane</keyword>
<dbReference type="Proteomes" id="UP000800035">
    <property type="component" value="Unassembled WGS sequence"/>
</dbReference>
<sequence>MIEHVVRRGLEHVKRVAEDGPTVEMPKWGAILLATTLIGFVIFLTAIEYTLKDLIATLAMIETPSAAITVSTPEVPASKDEKEGLLETAPTITLVHQKPITSSIRGTIRHLKAQGGCMARLRGFRIHALHAIAFSLSVNVLAAITPAFPLRMVIITALGGAICAPLHAAWTNKVVSTPSDTAFWQRIPSRSSWKVLALPAAVNAAMPYFAVFIAYASFCILGLMGVGDVGNFNGMQWTWLIVRGILVFLISISCTLFLCLPAIVTLVRTEASMLPEEQDTIVPFDRTFDGKVVPKILGGTGAIKFLDAWRSFNWEARGRLLKHYIKAFVIVFTVVFLFAHVFAFEAFAIMGPQLGKFLAEAKQQGYLS</sequence>
<keyword evidence="1" id="KW-1133">Transmembrane helix</keyword>
<dbReference type="EMBL" id="ML976990">
    <property type="protein sequence ID" value="KAF1956963.1"/>
    <property type="molecule type" value="Genomic_DNA"/>
</dbReference>
<name>A0A6A5TVM1_9PLEO</name>
<gene>
    <name evidence="2" type="ORF">CC80DRAFT_491828</name>
</gene>
<organism evidence="2 3">
    <name type="scientific">Byssothecium circinans</name>
    <dbReference type="NCBI Taxonomy" id="147558"/>
    <lineage>
        <taxon>Eukaryota</taxon>
        <taxon>Fungi</taxon>
        <taxon>Dikarya</taxon>
        <taxon>Ascomycota</taxon>
        <taxon>Pezizomycotina</taxon>
        <taxon>Dothideomycetes</taxon>
        <taxon>Pleosporomycetidae</taxon>
        <taxon>Pleosporales</taxon>
        <taxon>Massarineae</taxon>
        <taxon>Massarinaceae</taxon>
        <taxon>Byssothecium</taxon>
    </lineage>
</organism>
<feature type="transmembrane region" description="Helical" evidence="1">
    <location>
        <begin position="327"/>
        <end position="350"/>
    </location>
</feature>